<dbReference type="Proteomes" id="UP000597206">
    <property type="component" value="Unassembled WGS sequence"/>
</dbReference>
<dbReference type="RefSeq" id="WP_196123295.1">
    <property type="nucleotide sequence ID" value="NZ_JADPMR010000001.1"/>
</dbReference>
<dbReference type="Gene3D" id="3.40.50.720">
    <property type="entry name" value="NAD(P)-binding Rossmann-like Domain"/>
    <property type="match status" value="1"/>
</dbReference>
<dbReference type="EMBL" id="JADPMR010000001">
    <property type="protein sequence ID" value="MBF9000750.1"/>
    <property type="molecule type" value="Genomic_DNA"/>
</dbReference>
<dbReference type="InterPro" id="IPR016040">
    <property type="entry name" value="NAD(P)-bd_dom"/>
</dbReference>
<dbReference type="PANTHER" id="PTHR43162">
    <property type="match status" value="1"/>
</dbReference>
<dbReference type="PANTHER" id="PTHR43162:SF1">
    <property type="entry name" value="PRESTALK A DIFFERENTIATION PROTEIN A"/>
    <property type="match status" value="1"/>
</dbReference>
<evidence type="ECO:0000313" key="2">
    <source>
        <dbReference type="EMBL" id="MBF9000750.1"/>
    </source>
</evidence>
<name>A0ABS0GEB3_9VIBR</name>
<sequence>MSRVVIIGAGWLGQPLAQSLLKQQMKVSVTKTQMAGVEMLAKQGIPSFLCNLTTPDALTEQLFQRQCDTVIGCFPPGFRRGNGDEYAHYWGNLVTHAHAAGVKKIIMISSTSVYPNLGQIMHEEDASYSLALNNDTFTDNARILLKAEQCVIDSGLDYVIIRCSGLFGADRHPARFATRLKSVSSEAPANMLHQKDAIGITEFSLRHLSRQVINATTPNTVSKAQFYQAALDIIGSKEPLPPINDLPFKQIVSDKLIRLGYSFHYTNTLEALSDNE</sequence>
<dbReference type="InterPro" id="IPR051604">
    <property type="entry name" value="Ergot_Alk_Oxidoreductase"/>
</dbReference>
<keyword evidence="3" id="KW-1185">Reference proteome</keyword>
<organism evidence="2 3">
    <name type="scientific">Vibrio nitrifigilis</name>
    <dbReference type="NCBI Taxonomy" id="2789781"/>
    <lineage>
        <taxon>Bacteria</taxon>
        <taxon>Pseudomonadati</taxon>
        <taxon>Pseudomonadota</taxon>
        <taxon>Gammaproteobacteria</taxon>
        <taxon>Vibrionales</taxon>
        <taxon>Vibrionaceae</taxon>
        <taxon>Vibrio</taxon>
    </lineage>
</organism>
<evidence type="ECO:0000259" key="1">
    <source>
        <dbReference type="Pfam" id="PF13460"/>
    </source>
</evidence>
<accession>A0ABS0GEB3</accession>
<reference evidence="2 3" key="1">
    <citation type="submission" date="2020-11" db="EMBL/GenBank/DDBJ databases">
        <title>Vibrio nitrifigilis sp. nov., a marine nitrogen-fixing bacterium isolated from the lagoon sediment of an islet inside an atoll.</title>
        <authorList>
            <person name="Wang L.-T."/>
            <person name="Shieh W.Y."/>
        </authorList>
    </citation>
    <scope>NUCLEOTIDE SEQUENCE [LARGE SCALE GENOMIC DNA]</scope>
    <source>
        <strain evidence="2 3">NFV-1</strain>
    </source>
</reference>
<dbReference type="Pfam" id="PF13460">
    <property type="entry name" value="NAD_binding_10"/>
    <property type="match status" value="1"/>
</dbReference>
<comment type="caution">
    <text evidence="2">The sequence shown here is derived from an EMBL/GenBank/DDBJ whole genome shotgun (WGS) entry which is preliminary data.</text>
</comment>
<dbReference type="SUPFAM" id="SSF51735">
    <property type="entry name" value="NAD(P)-binding Rossmann-fold domains"/>
    <property type="match status" value="1"/>
</dbReference>
<gene>
    <name evidence="2" type="ORF">I1A42_09270</name>
</gene>
<dbReference type="InterPro" id="IPR036291">
    <property type="entry name" value="NAD(P)-bd_dom_sf"/>
</dbReference>
<evidence type="ECO:0000313" key="3">
    <source>
        <dbReference type="Proteomes" id="UP000597206"/>
    </source>
</evidence>
<proteinExistence type="predicted"/>
<protein>
    <submittedName>
        <fullName evidence="2">NAD(P)H-binding protein</fullName>
    </submittedName>
</protein>
<feature type="domain" description="NAD(P)-binding" evidence="1">
    <location>
        <begin position="9"/>
        <end position="179"/>
    </location>
</feature>